<evidence type="ECO:0000313" key="4">
    <source>
        <dbReference type="Proteomes" id="UP000813461"/>
    </source>
</evidence>
<gene>
    <name evidence="3" type="ORF">FB567DRAFT_530726</name>
</gene>
<dbReference type="PANTHER" id="PTHR10622:SF10">
    <property type="entry name" value="HET DOMAIN-CONTAINING PROTEIN"/>
    <property type="match status" value="1"/>
</dbReference>
<organism evidence="3 4">
    <name type="scientific">Paraphoma chrysanthemicola</name>
    <dbReference type="NCBI Taxonomy" id="798071"/>
    <lineage>
        <taxon>Eukaryota</taxon>
        <taxon>Fungi</taxon>
        <taxon>Dikarya</taxon>
        <taxon>Ascomycota</taxon>
        <taxon>Pezizomycotina</taxon>
        <taxon>Dothideomycetes</taxon>
        <taxon>Pleosporomycetidae</taxon>
        <taxon>Pleosporales</taxon>
        <taxon>Pleosporineae</taxon>
        <taxon>Phaeosphaeriaceae</taxon>
        <taxon>Paraphoma</taxon>
    </lineage>
</organism>
<keyword evidence="4" id="KW-1185">Reference proteome</keyword>
<comment type="caution">
    <text evidence="3">The sequence shown here is derived from an EMBL/GenBank/DDBJ whole genome shotgun (WGS) entry which is preliminary data.</text>
</comment>
<sequence>MRLLQFQTTGDLSLVEFLGDKVPPYAILSHTWGHSEEEVSYHDVVSGTWKDKPNSRKISFCGWQAARDGLNHFWIDTCCIDKSSSADLSEAINSMFSWYQGAAVCYAFLSDVHHDRRSIALEGSKWFTRGWTLQELLAPKKIVFYSSGWKAIGSKDELKARLHSITKIPTEALEGKPLNHFSIAQRMSWASNRETTRKEDIAYSLMGIFDVNMPLLYGEKEKAFLRLQDHILKDSGDQSLFAWTDPSRGHNGVDMTGLLARHPKCFESSGHIQSIGSWGVSDTHTVVPGGIRADLWLNLTNEYYDNKPVYKASLACVVGSSVHTSPAIFLALVGGHKPESGRKPNQFVRIRANELEELNSFDKLGGFQNTIFVRTSVTNSKFMDPIPFHMQVFRIGWDWGSHQEILEQWNGYQVYPTSCWNPQNYIFTAGQGPGALGVIVTHHKNTSTWIAFGNHPSRGPWVKAIAPPESGLSPNDGAWPLWSLPIDNASNYAACPIQNSSVSCEAKAEARQSAFFARGVSFAITISCTPTGNRTSEGLTKRFWRR</sequence>
<evidence type="ECO:0000259" key="1">
    <source>
        <dbReference type="Pfam" id="PF06985"/>
    </source>
</evidence>
<evidence type="ECO:0000259" key="2">
    <source>
        <dbReference type="Pfam" id="PF26640"/>
    </source>
</evidence>
<proteinExistence type="predicted"/>
<feature type="domain" description="Heterokaryon incompatibility" evidence="1">
    <location>
        <begin position="25"/>
        <end position="116"/>
    </location>
</feature>
<dbReference type="Pfam" id="PF26640">
    <property type="entry name" value="DUF8212"/>
    <property type="match status" value="1"/>
</dbReference>
<reference evidence="3" key="1">
    <citation type="journal article" date="2021" name="Nat. Commun.">
        <title>Genetic determinants of endophytism in the Arabidopsis root mycobiome.</title>
        <authorList>
            <person name="Mesny F."/>
            <person name="Miyauchi S."/>
            <person name="Thiergart T."/>
            <person name="Pickel B."/>
            <person name="Atanasova L."/>
            <person name="Karlsson M."/>
            <person name="Huettel B."/>
            <person name="Barry K.W."/>
            <person name="Haridas S."/>
            <person name="Chen C."/>
            <person name="Bauer D."/>
            <person name="Andreopoulos W."/>
            <person name="Pangilinan J."/>
            <person name="LaButti K."/>
            <person name="Riley R."/>
            <person name="Lipzen A."/>
            <person name="Clum A."/>
            <person name="Drula E."/>
            <person name="Henrissat B."/>
            <person name="Kohler A."/>
            <person name="Grigoriev I.V."/>
            <person name="Martin F.M."/>
            <person name="Hacquard S."/>
        </authorList>
    </citation>
    <scope>NUCLEOTIDE SEQUENCE</scope>
    <source>
        <strain evidence="3">MPI-SDFR-AT-0120</strain>
    </source>
</reference>
<feature type="domain" description="DUF8212" evidence="2">
    <location>
        <begin position="222"/>
        <end position="247"/>
    </location>
</feature>
<dbReference type="InterPro" id="IPR010730">
    <property type="entry name" value="HET"/>
</dbReference>
<dbReference type="OrthoDB" id="5376112at2759"/>
<accession>A0A8K0R1C7</accession>
<dbReference type="Proteomes" id="UP000813461">
    <property type="component" value="Unassembled WGS sequence"/>
</dbReference>
<name>A0A8K0R1C7_9PLEO</name>
<dbReference type="InterPro" id="IPR058525">
    <property type="entry name" value="DUF8212"/>
</dbReference>
<dbReference type="AlphaFoldDB" id="A0A8K0R1C7"/>
<dbReference type="EMBL" id="JAGMVJ010000014">
    <property type="protein sequence ID" value="KAH7082172.1"/>
    <property type="molecule type" value="Genomic_DNA"/>
</dbReference>
<evidence type="ECO:0000313" key="3">
    <source>
        <dbReference type="EMBL" id="KAH7082172.1"/>
    </source>
</evidence>
<dbReference type="Pfam" id="PF06985">
    <property type="entry name" value="HET"/>
    <property type="match status" value="1"/>
</dbReference>
<protein>
    <submittedName>
        <fullName evidence="3">Heterokaryon incompatibility protein-domain-containing protein</fullName>
    </submittedName>
</protein>
<dbReference type="PANTHER" id="PTHR10622">
    <property type="entry name" value="HET DOMAIN-CONTAINING PROTEIN"/>
    <property type="match status" value="1"/>
</dbReference>